<dbReference type="GO" id="GO:0005829">
    <property type="term" value="C:cytosol"/>
    <property type="evidence" value="ECO:0007669"/>
    <property type="project" value="TreeGrafter"/>
</dbReference>
<evidence type="ECO:0000313" key="7">
    <source>
        <dbReference type="Proteomes" id="UP000031473"/>
    </source>
</evidence>
<keyword evidence="3" id="KW-0238">DNA-binding</keyword>
<feature type="transmembrane region" description="Helical" evidence="4">
    <location>
        <begin position="21"/>
        <end position="41"/>
    </location>
</feature>
<dbReference type="Pfam" id="PF00488">
    <property type="entry name" value="MutS_V"/>
    <property type="match status" value="1"/>
</dbReference>
<organism evidence="6 7">
    <name type="scientific">Kaistella jeonii</name>
    <dbReference type="NCBI Taxonomy" id="266749"/>
    <lineage>
        <taxon>Bacteria</taxon>
        <taxon>Pseudomonadati</taxon>
        <taxon>Bacteroidota</taxon>
        <taxon>Flavobacteriia</taxon>
        <taxon>Flavobacteriales</taxon>
        <taxon>Weeksellaceae</taxon>
        <taxon>Chryseobacterium group</taxon>
        <taxon>Kaistella</taxon>
    </lineage>
</organism>
<keyword evidence="1" id="KW-0547">Nucleotide-binding</keyword>
<dbReference type="GO" id="GO:0140664">
    <property type="term" value="F:ATP-dependent DNA damage sensor activity"/>
    <property type="evidence" value="ECO:0007669"/>
    <property type="project" value="InterPro"/>
</dbReference>
<dbReference type="PANTHER" id="PTHR11361:SF99">
    <property type="entry name" value="DNA MISMATCH REPAIR PROTEIN"/>
    <property type="match status" value="1"/>
</dbReference>
<evidence type="ECO:0000256" key="4">
    <source>
        <dbReference type="SAM" id="Phobius"/>
    </source>
</evidence>
<dbReference type="OrthoDB" id="9802448at2"/>
<dbReference type="Gene3D" id="1.10.1420.10">
    <property type="match status" value="1"/>
</dbReference>
<keyword evidence="2" id="KW-0067">ATP-binding</keyword>
<dbReference type="PANTHER" id="PTHR11361">
    <property type="entry name" value="DNA MISMATCH REPAIR PROTEIN MUTS FAMILY MEMBER"/>
    <property type="match status" value="1"/>
</dbReference>
<proteinExistence type="predicted"/>
<dbReference type="RefSeq" id="WP_039350075.1">
    <property type="nucleotide sequence ID" value="NZ_FOLA01000002.1"/>
</dbReference>
<dbReference type="SMART" id="SM00534">
    <property type="entry name" value="MUTSac"/>
    <property type="match status" value="1"/>
</dbReference>
<dbReference type="GO" id="GO:0006298">
    <property type="term" value="P:mismatch repair"/>
    <property type="evidence" value="ECO:0007669"/>
    <property type="project" value="InterPro"/>
</dbReference>
<evidence type="ECO:0000313" key="6">
    <source>
        <dbReference type="EMBL" id="KIA90103.1"/>
    </source>
</evidence>
<dbReference type="SUPFAM" id="SSF48334">
    <property type="entry name" value="DNA repair protein MutS, domain III"/>
    <property type="match status" value="1"/>
</dbReference>
<evidence type="ECO:0000259" key="5">
    <source>
        <dbReference type="SMART" id="SM00534"/>
    </source>
</evidence>
<feature type="transmembrane region" description="Helical" evidence="4">
    <location>
        <begin position="53"/>
        <end position="72"/>
    </location>
</feature>
<gene>
    <name evidence="6" type="ORF">OA86_05810</name>
</gene>
<dbReference type="InterPro" id="IPR036187">
    <property type="entry name" value="DNA_mismatch_repair_MutS_sf"/>
</dbReference>
<comment type="caution">
    <text evidence="6">The sequence shown here is derived from an EMBL/GenBank/DDBJ whole genome shotgun (WGS) entry which is preliminary data.</text>
</comment>
<feature type="transmembrane region" description="Helical" evidence="4">
    <location>
        <begin position="229"/>
        <end position="249"/>
    </location>
</feature>
<dbReference type="InterPro" id="IPR000432">
    <property type="entry name" value="DNA_mismatch_repair_MutS_C"/>
</dbReference>
<name>A0A0C1FE85_9FLAO</name>
<feature type="domain" description="DNA mismatch repair proteins mutS family" evidence="5">
    <location>
        <begin position="416"/>
        <end position="596"/>
    </location>
</feature>
<evidence type="ECO:0000256" key="2">
    <source>
        <dbReference type="ARBA" id="ARBA00022840"/>
    </source>
</evidence>
<dbReference type="SUPFAM" id="SSF52540">
    <property type="entry name" value="P-loop containing nucleoside triphosphate hydrolases"/>
    <property type="match status" value="1"/>
</dbReference>
<sequence length="596" mass="68429">MDELHLLLSQKKETLQKLQKKLTILGWIRVVVFLSIAYFLLKYFIFESGLKSHLYLALFFTIIFFILGYFLLNIKQELQFYKNYLHIGDEIINKTEFETGLDFEEDIDQHPFAKDLDILGKNSLFSFLNYGETALGKDKLKDFLLNLSVEKEQIILRQKSVAELSEKTEWNIHFLTLAKSMEIKGEIKHPQKSNSVFNDAGLAKVATIGVPILTLITLLLAIFTSISGALIGGLFVGILIISRIVLYLYREKMQALGEMISFDSNQYEQFLNVFSHIEKEDFKEELNQSLQDKLRSGKTKSSRKEIEKLARLLRNYESGQSNIGVILNNFFLWNLNFTIKIENQFNNIDEDLPRWFEAFAEFEALISLGIFKFKNPDYILPEINENGVKFKTEDLIHPLLFQTEVVSNNFTIDQSTEISIITGANMTGKSTFLRTVGINLVLAMAGCPIAAKKFSFIPMKLFTSMRTSDSLSDGTSYFNAEILRLRKLVENLEKGEPQFIILDEILKGTNSQDKLTGSELFLEKLMKSKALFSCLIATHDLDLTKIEDKFPMKIRNYCFELQNIDGELETDYKLQNGVTKSMNAIYLMRKFGIIDA</sequence>
<dbReference type="InterPro" id="IPR045076">
    <property type="entry name" value="MutS"/>
</dbReference>
<dbReference type="GO" id="GO:0030983">
    <property type="term" value="F:mismatched DNA binding"/>
    <property type="evidence" value="ECO:0007669"/>
    <property type="project" value="InterPro"/>
</dbReference>
<evidence type="ECO:0000256" key="1">
    <source>
        <dbReference type="ARBA" id="ARBA00022741"/>
    </source>
</evidence>
<keyword evidence="4" id="KW-1133">Transmembrane helix</keyword>
<dbReference type="InterPro" id="IPR027417">
    <property type="entry name" value="P-loop_NTPase"/>
</dbReference>
<dbReference type="AlphaFoldDB" id="A0A0C1FE85"/>
<reference evidence="6 7" key="1">
    <citation type="submission" date="2014-10" db="EMBL/GenBank/DDBJ databases">
        <title>Kaistella jeonii genome.</title>
        <authorList>
            <person name="Clayton J.T."/>
            <person name="Newman J.D."/>
        </authorList>
    </citation>
    <scope>NUCLEOTIDE SEQUENCE [LARGE SCALE GENOMIC DNA]</scope>
    <source>
        <strain evidence="6 7">DSM 17048</strain>
    </source>
</reference>
<keyword evidence="7" id="KW-1185">Reference proteome</keyword>
<feature type="transmembrane region" description="Helical" evidence="4">
    <location>
        <begin position="202"/>
        <end position="223"/>
    </location>
</feature>
<dbReference type="Gene3D" id="3.40.50.300">
    <property type="entry name" value="P-loop containing nucleotide triphosphate hydrolases"/>
    <property type="match status" value="1"/>
</dbReference>
<dbReference type="Proteomes" id="UP000031473">
    <property type="component" value="Unassembled WGS sequence"/>
</dbReference>
<keyword evidence="4" id="KW-0472">Membrane</keyword>
<protein>
    <recommendedName>
        <fullName evidence="5">DNA mismatch repair proteins mutS family domain-containing protein</fullName>
    </recommendedName>
</protein>
<dbReference type="GO" id="GO:0005524">
    <property type="term" value="F:ATP binding"/>
    <property type="evidence" value="ECO:0007669"/>
    <property type="project" value="UniProtKB-KW"/>
</dbReference>
<dbReference type="STRING" id="266749.SAMN05421876_102128"/>
<dbReference type="EMBL" id="JSYL01000002">
    <property type="protein sequence ID" value="KIA90103.1"/>
    <property type="molecule type" value="Genomic_DNA"/>
</dbReference>
<evidence type="ECO:0000256" key="3">
    <source>
        <dbReference type="ARBA" id="ARBA00023125"/>
    </source>
</evidence>
<keyword evidence="4" id="KW-0812">Transmembrane</keyword>
<accession>A0A0C1FE85</accession>